<comment type="caution">
    <text evidence="1">The sequence shown here is derived from an EMBL/GenBank/DDBJ whole genome shotgun (WGS) entry which is preliminary data.</text>
</comment>
<dbReference type="EMBL" id="JACGBB010000029">
    <property type="protein sequence ID" value="MBZ7988077.1"/>
    <property type="molecule type" value="Genomic_DNA"/>
</dbReference>
<dbReference type="PANTHER" id="PTHR38733:SF1">
    <property type="entry name" value="TYPE IV METHYL-DIRECTED RESTRICTION ENZYME ECOKMCRBC"/>
    <property type="match status" value="1"/>
</dbReference>
<name>A0ABS7WUR9_9BACT</name>
<organism evidence="1 2">
    <name type="scientific">Campylobacter canadensis</name>
    <dbReference type="NCBI Taxonomy" id="449520"/>
    <lineage>
        <taxon>Bacteria</taxon>
        <taxon>Pseudomonadati</taxon>
        <taxon>Campylobacterota</taxon>
        <taxon>Epsilonproteobacteria</taxon>
        <taxon>Campylobacterales</taxon>
        <taxon>Campylobacteraceae</taxon>
        <taxon>Campylobacter</taxon>
    </lineage>
</organism>
<accession>A0ABS7WUR9</accession>
<dbReference type="RefSeq" id="WP_224325559.1">
    <property type="nucleotide sequence ID" value="NZ_JACGBB010000029.1"/>
</dbReference>
<keyword evidence="2" id="KW-1185">Reference proteome</keyword>
<dbReference type="PANTHER" id="PTHR38733">
    <property type="entry name" value="PROTEIN MCRC"/>
    <property type="match status" value="1"/>
</dbReference>
<sequence length="404" mass="47665">MKIEVCEHEIISLRDNDEFLDELISFAENNPEFLRIVGKNKLKTRNFVGLIKTKSGVLEIYPKVSKSSDEIMPSIDLSKAYELKDEMFKECKARELNPKKLLLELLRTLQESPFKKSLKATLKDEKMPLFEVFIEMFLEELFVLLNKGLMSDYIKVSNNKAFLKGKLIFSEHLRQNLAHKERFFTENDEYIIDNATNQTIKTTLFHLKKLSQNKNILKYLSFFDEISLISIKKCEFSVKNKHYSYYKNILLWCKLFLNGFSFTPFAGDNHSYALLFDMNRLFEDFVAFMLKKQNPNISIHTQVSNRYLIKDERKDYFLMRPDILIKLKDKTIIADTKYKIINDLSDISQADLYQVFAYATKFKASEVWLIYPLLNDVLQGKTLEYKPENFENKIKLKLLFAHLL</sequence>
<dbReference type="Proteomes" id="UP000786183">
    <property type="component" value="Unassembled WGS sequence"/>
</dbReference>
<proteinExistence type="predicted"/>
<dbReference type="InterPro" id="IPR019292">
    <property type="entry name" value="McrC"/>
</dbReference>
<protein>
    <submittedName>
        <fullName evidence="1">McrC family protein</fullName>
    </submittedName>
</protein>
<dbReference type="Pfam" id="PF10117">
    <property type="entry name" value="McrBC"/>
    <property type="match status" value="1"/>
</dbReference>
<evidence type="ECO:0000313" key="2">
    <source>
        <dbReference type="Proteomes" id="UP000786183"/>
    </source>
</evidence>
<reference evidence="1 2" key="1">
    <citation type="submission" date="2020-07" db="EMBL/GenBank/DDBJ databases">
        <title>Transfer of Campylobacter canadensis to the novel genus Avispirillum gen. nov., that also includes two novel species recovered from migratory waterfowl: Avispirillum anseris sp. nov. and Avispirillum brantae sp. nov.</title>
        <authorList>
            <person name="Miller W.G."/>
            <person name="Chapman M.H."/>
            <person name="Yee E."/>
            <person name="Inglis G.D."/>
        </authorList>
    </citation>
    <scope>NUCLEOTIDE SEQUENCE [LARGE SCALE GENOMIC DNA]</scope>
    <source>
        <strain evidence="1 2">L283</strain>
    </source>
</reference>
<evidence type="ECO:0000313" key="1">
    <source>
        <dbReference type="EMBL" id="MBZ7988077.1"/>
    </source>
</evidence>
<gene>
    <name evidence="1" type="ORF">AVCANL283_08225</name>
</gene>